<dbReference type="InterPro" id="IPR012796">
    <property type="entry name" value="Lysidine-tRNA-synth_C"/>
</dbReference>
<keyword evidence="2 8" id="KW-0963">Cytoplasm</keyword>
<reference evidence="10 11" key="1">
    <citation type="submission" date="2024-09" db="EMBL/GenBank/DDBJ databases">
        <authorList>
            <person name="Sun Q."/>
            <person name="Mori K."/>
        </authorList>
    </citation>
    <scope>NUCLEOTIDE SEQUENCE [LARGE SCALE GENOMIC DNA]</scope>
    <source>
        <strain evidence="10 11">CCM 8677</strain>
    </source>
</reference>
<dbReference type="RefSeq" id="WP_390209523.1">
    <property type="nucleotide sequence ID" value="NZ_JBHLXJ010000002.1"/>
</dbReference>
<comment type="function">
    <text evidence="8">Ligates lysine onto the cytidine present at position 34 of the AUA codon-specific tRNA(Ile) that contains the anticodon CAU, in an ATP-dependent manner. Cytidine is converted to lysidine, thus changing the amino acid specificity of the tRNA from methionine to isoleucine.</text>
</comment>
<keyword evidence="3 8" id="KW-0436">Ligase</keyword>
<evidence type="ECO:0000256" key="8">
    <source>
        <dbReference type="HAMAP-Rule" id="MF_01161"/>
    </source>
</evidence>
<dbReference type="SUPFAM" id="SSF82829">
    <property type="entry name" value="MesJ substrate recognition domain-like"/>
    <property type="match status" value="1"/>
</dbReference>
<evidence type="ECO:0000256" key="3">
    <source>
        <dbReference type="ARBA" id="ARBA00022598"/>
    </source>
</evidence>
<dbReference type="CDD" id="cd01992">
    <property type="entry name" value="TilS_N"/>
    <property type="match status" value="1"/>
</dbReference>
<evidence type="ECO:0000313" key="11">
    <source>
        <dbReference type="Proteomes" id="UP001589844"/>
    </source>
</evidence>
<evidence type="ECO:0000256" key="5">
    <source>
        <dbReference type="ARBA" id="ARBA00022741"/>
    </source>
</evidence>
<dbReference type="EMBL" id="JBHLXJ010000002">
    <property type="protein sequence ID" value="MFC0348462.1"/>
    <property type="molecule type" value="Genomic_DNA"/>
</dbReference>
<dbReference type="HAMAP" id="MF_01161">
    <property type="entry name" value="tRNA_Ile_lys_synt"/>
    <property type="match status" value="1"/>
</dbReference>
<dbReference type="SUPFAM" id="SSF56037">
    <property type="entry name" value="PheT/TilS domain"/>
    <property type="match status" value="1"/>
</dbReference>
<evidence type="ECO:0000259" key="9">
    <source>
        <dbReference type="SMART" id="SM00977"/>
    </source>
</evidence>
<keyword evidence="11" id="KW-1185">Reference proteome</keyword>
<keyword evidence="4 8" id="KW-0819">tRNA processing</keyword>
<evidence type="ECO:0000256" key="4">
    <source>
        <dbReference type="ARBA" id="ARBA00022694"/>
    </source>
</evidence>
<dbReference type="InterPro" id="IPR015262">
    <property type="entry name" value="tRNA_Ile_lys_synt_subst-bd"/>
</dbReference>
<dbReference type="InterPro" id="IPR012094">
    <property type="entry name" value="tRNA_Ile_lys_synt"/>
</dbReference>
<dbReference type="EC" id="6.3.4.19" evidence="8"/>
<organism evidence="10 11">
    <name type="scientific">Undibacterium danionis</name>
    <dbReference type="NCBI Taxonomy" id="1812100"/>
    <lineage>
        <taxon>Bacteria</taxon>
        <taxon>Pseudomonadati</taxon>
        <taxon>Pseudomonadota</taxon>
        <taxon>Betaproteobacteria</taxon>
        <taxon>Burkholderiales</taxon>
        <taxon>Oxalobacteraceae</taxon>
        <taxon>Undibacterium</taxon>
    </lineage>
</organism>
<dbReference type="NCBIfam" id="TIGR02432">
    <property type="entry name" value="lysidine_TilS_N"/>
    <property type="match status" value="1"/>
</dbReference>
<dbReference type="Pfam" id="PF09179">
    <property type="entry name" value="TilS"/>
    <property type="match status" value="1"/>
</dbReference>
<dbReference type="Gene3D" id="3.40.50.620">
    <property type="entry name" value="HUPs"/>
    <property type="match status" value="1"/>
</dbReference>
<feature type="binding site" evidence="8">
    <location>
        <begin position="41"/>
        <end position="46"/>
    </location>
    <ligand>
        <name>ATP</name>
        <dbReference type="ChEBI" id="CHEBI:30616"/>
    </ligand>
</feature>
<evidence type="ECO:0000256" key="1">
    <source>
        <dbReference type="ARBA" id="ARBA00004496"/>
    </source>
</evidence>
<dbReference type="InterPro" id="IPR012795">
    <property type="entry name" value="tRNA_Ile_lys_synt_N"/>
</dbReference>
<feature type="domain" description="Lysidine-tRNA(Ile) synthetase C-terminal" evidence="9">
    <location>
        <begin position="389"/>
        <end position="461"/>
    </location>
</feature>
<evidence type="ECO:0000256" key="2">
    <source>
        <dbReference type="ARBA" id="ARBA00022490"/>
    </source>
</evidence>
<accession>A0ABV6I9X0</accession>
<dbReference type="Proteomes" id="UP001589844">
    <property type="component" value="Unassembled WGS sequence"/>
</dbReference>
<keyword evidence="5 8" id="KW-0547">Nucleotide-binding</keyword>
<dbReference type="PANTHER" id="PTHR43033:SF1">
    <property type="entry name" value="TRNA(ILE)-LYSIDINE SYNTHASE-RELATED"/>
    <property type="match status" value="1"/>
</dbReference>
<evidence type="ECO:0000256" key="7">
    <source>
        <dbReference type="ARBA" id="ARBA00048539"/>
    </source>
</evidence>
<keyword evidence="6 8" id="KW-0067">ATP-binding</keyword>
<dbReference type="InterPro" id="IPR014729">
    <property type="entry name" value="Rossmann-like_a/b/a_fold"/>
</dbReference>
<name>A0ABV6I9X0_9BURK</name>
<dbReference type="PANTHER" id="PTHR43033">
    <property type="entry name" value="TRNA(ILE)-LYSIDINE SYNTHASE-RELATED"/>
    <property type="match status" value="1"/>
</dbReference>
<dbReference type="Pfam" id="PF11734">
    <property type="entry name" value="TilS_C"/>
    <property type="match status" value="1"/>
</dbReference>
<gene>
    <name evidence="8 10" type="primary">tilS</name>
    <name evidence="10" type="ORF">ACFFJH_01485</name>
</gene>
<dbReference type="Pfam" id="PF01171">
    <property type="entry name" value="ATP_bind_3"/>
    <property type="match status" value="1"/>
</dbReference>
<comment type="catalytic activity">
    <reaction evidence="7 8">
        <text>cytidine(34) in tRNA(Ile2) + L-lysine + ATP = lysidine(34) in tRNA(Ile2) + AMP + diphosphate + H(+)</text>
        <dbReference type="Rhea" id="RHEA:43744"/>
        <dbReference type="Rhea" id="RHEA-COMP:10625"/>
        <dbReference type="Rhea" id="RHEA-COMP:10670"/>
        <dbReference type="ChEBI" id="CHEBI:15378"/>
        <dbReference type="ChEBI" id="CHEBI:30616"/>
        <dbReference type="ChEBI" id="CHEBI:32551"/>
        <dbReference type="ChEBI" id="CHEBI:33019"/>
        <dbReference type="ChEBI" id="CHEBI:82748"/>
        <dbReference type="ChEBI" id="CHEBI:83665"/>
        <dbReference type="ChEBI" id="CHEBI:456215"/>
        <dbReference type="EC" id="6.3.4.19"/>
    </reaction>
</comment>
<comment type="caution">
    <text evidence="10">The sequence shown here is derived from an EMBL/GenBank/DDBJ whole genome shotgun (WGS) entry which is preliminary data.</text>
</comment>
<comment type="domain">
    <text evidence="8">The N-terminal region contains the highly conserved SGGXDS motif, predicted to be a P-loop motif involved in ATP binding.</text>
</comment>
<dbReference type="InterPro" id="IPR011063">
    <property type="entry name" value="TilS/TtcA_N"/>
</dbReference>
<sequence>MSLTHLISAKQFEQNFFARLTDILESQVPTAKQNGFAVAYSGGLDSTVLLKLAQRFAEQKNIPLVAYHIHHGLSPNADAWLQHCQSICGDAGIRFRFIKVQVNQQGQGVESAARSSRYAALGELCAIDQIPVLLTAHHLDDQAETMLMQLLRGTGLRGLAGMDYFNYAPSLLRNTELLLARPLLSEAKQTLLHYAQLHGLVNIEDESNGLTCYTRNALRLLVMPEIEKIAPEFSERLLRTSEHVRSANRVLDEVAAQDLALSLDGVDLKLPVLKSLSADRLSNVFRYWLQRQGIQLPSSAKLREMQNQLFDARADARVTVAHLHYVLYRYDDKITLIDTSHVSHYVGSLWIQWAGEERLYLPELKGSFLFRRVSGVEGIDPKVLLENKLEVRQRKGGERLRLGKLRPSRDMKSHFQSLRIPFWRREKLPYVYIENDLLHVGLVGTDAAFLSGSDGANKIELVWIPDQASIQI</sequence>
<proteinExistence type="inferred from homology"/>
<dbReference type="SUPFAM" id="SSF52402">
    <property type="entry name" value="Adenine nucleotide alpha hydrolases-like"/>
    <property type="match status" value="1"/>
</dbReference>
<dbReference type="SMART" id="SM00977">
    <property type="entry name" value="TilS_C"/>
    <property type="match status" value="1"/>
</dbReference>
<dbReference type="Gene3D" id="1.20.59.20">
    <property type="match status" value="1"/>
</dbReference>
<comment type="similarity">
    <text evidence="8">Belongs to the tRNA(Ile)-lysidine synthase family.</text>
</comment>
<comment type="subcellular location">
    <subcellularLocation>
        <location evidence="1 8">Cytoplasm</location>
    </subcellularLocation>
</comment>
<dbReference type="NCBIfam" id="TIGR02433">
    <property type="entry name" value="lysidine_TilS_C"/>
    <property type="match status" value="1"/>
</dbReference>
<dbReference type="GO" id="GO:0032267">
    <property type="term" value="F:tRNA(Ile)-lysidine synthase activity"/>
    <property type="evidence" value="ECO:0007669"/>
    <property type="project" value="UniProtKB-EC"/>
</dbReference>
<evidence type="ECO:0000313" key="10">
    <source>
        <dbReference type="EMBL" id="MFC0348462.1"/>
    </source>
</evidence>
<protein>
    <recommendedName>
        <fullName evidence="8">tRNA(Ile)-lysidine synthase</fullName>
        <ecNumber evidence="8">6.3.4.19</ecNumber>
    </recommendedName>
    <alternativeName>
        <fullName evidence="8">tRNA(Ile)-2-lysyl-cytidine synthase</fullName>
    </alternativeName>
    <alternativeName>
        <fullName evidence="8">tRNA(Ile)-lysidine synthetase</fullName>
    </alternativeName>
</protein>
<evidence type="ECO:0000256" key="6">
    <source>
        <dbReference type="ARBA" id="ARBA00022840"/>
    </source>
</evidence>